<dbReference type="EMBL" id="JBBMEX010000005">
    <property type="protein sequence ID" value="MEQ2557419.1"/>
    <property type="molecule type" value="Genomic_DNA"/>
</dbReference>
<gene>
    <name evidence="1" type="ORF">WMO43_06005</name>
</gene>
<evidence type="ECO:0000313" key="1">
    <source>
        <dbReference type="EMBL" id="MEQ2557419.1"/>
    </source>
</evidence>
<accession>A0ABV1HCH4</accession>
<name>A0ABV1HCH4_9FIRM</name>
<comment type="caution">
    <text evidence="1">The sequence shown here is derived from an EMBL/GenBank/DDBJ whole genome shotgun (WGS) entry which is preliminary data.</text>
</comment>
<sequence length="129" mass="14769">MMECLELFLWNLLLGEKNELRNRTMHINGKFFVAEETNIGFGKADIGTEKAEIDKWRVDMLPDISDKTVGHIEILFEKYGTEEVFGRTGVESTTGLRSTRASELLKLLVERGLVENVKGQGKGKYRFRE</sequence>
<protein>
    <recommendedName>
        <fullName evidence="3">LAGLIDADG homing endonuclease</fullName>
    </recommendedName>
</protein>
<dbReference type="Proteomes" id="UP001454489">
    <property type="component" value="Unassembled WGS sequence"/>
</dbReference>
<evidence type="ECO:0008006" key="3">
    <source>
        <dbReference type="Google" id="ProtNLM"/>
    </source>
</evidence>
<reference evidence="1 2" key="1">
    <citation type="submission" date="2024-03" db="EMBL/GenBank/DDBJ databases">
        <title>Human intestinal bacterial collection.</title>
        <authorList>
            <person name="Pauvert C."/>
            <person name="Hitch T.C.A."/>
            <person name="Clavel T."/>
        </authorList>
    </citation>
    <scope>NUCLEOTIDE SEQUENCE [LARGE SCALE GENOMIC DNA]</scope>
    <source>
        <strain evidence="1 2">CLA-AA-H185</strain>
    </source>
</reference>
<evidence type="ECO:0000313" key="2">
    <source>
        <dbReference type="Proteomes" id="UP001454489"/>
    </source>
</evidence>
<organism evidence="1 2">
    <name type="scientific">Maccoyibacter intestinihominis</name>
    <dbReference type="NCBI Taxonomy" id="3133499"/>
    <lineage>
        <taxon>Bacteria</taxon>
        <taxon>Bacillati</taxon>
        <taxon>Bacillota</taxon>
        <taxon>Clostridia</taxon>
        <taxon>Lachnospirales</taxon>
        <taxon>Lachnospiraceae</taxon>
        <taxon>Maccoyibacter</taxon>
    </lineage>
</organism>
<keyword evidence="2" id="KW-1185">Reference proteome</keyword>
<dbReference type="RefSeq" id="WP_353530595.1">
    <property type="nucleotide sequence ID" value="NZ_JBBMEX010000005.1"/>
</dbReference>
<proteinExistence type="predicted"/>